<dbReference type="eggNOG" id="COG2241">
    <property type="taxonomic scope" value="Bacteria"/>
</dbReference>
<dbReference type="NCBIfam" id="TIGR02469">
    <property type="entry name" value="CbiT"/>
    <property type="match status" value="1"/>
</dbReference>
<dbReference type="UniPathway" id="UPA00148"/>
<keyword evidence="6 11" id="KW-0489">Methyltransferase</keyword>
<dbReference type="Gene3D" id="3.40.50.150">
    <property type="entry name" value="Vaccinia Virus protein VP39"/>
    <property type="match status" value="1"/>
</dbReference>
<dbReference type="InterPro" id="IPR000878">
    <property type="entry name" value="4pyrrol_Mease"/>
</dbReference>
<dbReference type="InterPro" id="IPR014777">
    <property type="entry name" value="4pyrrole_Mease_sub1"/>
</dbReference>
<dbReference type="GO" id="GO:0009236">
    <property type="term" value="P:cobalamin biosynthetic process"/>
    <property type="evidence" value="ECO:0007669"/>
    <property type="project" value="UniProtKB-UniPathway"/>
</dbReference>
<dbReference type="PANTHER" id="PTHR43182:SF1">
    <property type="entry name" value="COBALT-PRECORRIN-7 C(5)-METHYLTRANSFERASE"/>
    <property type="match status" value="1"/>
</dbReference>
<reference evidence="12" key="1">
    <citation type="journal article" date="2013" name="Stand. Genomic Sci.">
        <title>Complete genome sequence of Desulfocapsa sulfexigens, a marine deltaproteobacterium specialized in disproportionating inorganic sulfur compounds.</title>
        <authorList>
            <person name="Finster K.W."/>
            <person name="Kjeldsen K.U."/>
            <person name="Kube M."/>
            <person name="Reinhardt R."/>
            <person name="Mussmann M."/>
            <person name="Amann R."/>
            <person name="Schreiber L."/>
        </authorList>
    </citation>
    <scope>NUCLEOTIDE SEQUENCE [LARGE SCALE GENOMIC DNA]</scope>
    <source>
        <strain evidence="12">DSM 10523 / SB164P1</strain>
    </source>
</reference>
<evidence type="ECO:0000256" key="5">
    <source>
        <dbReference type="ARBA" id="ARBA00022573"/>
    </source>
</evidence>
<keyword evidence="8" id="KW-0949">S-adenosyl-L-methionine</keyword>
<evidence type="ECO:0000256" key="2">
    <source>
        <dbReference type="ARBA" id="ARBA00003015"/>
    </source>
</evidence>
<dbReference type="RefSeq" id="WP_015405465.1">
    <property type="nucleotide sequence ID" value="NC_020304.1"/>
</dbReference>
<protein>
    <recommendedName>
        <fullName evidence="4">tRNA (guanine(46)-N(7))-methyltransferase</fullName>
        <ecNumber evidence="4">2.1.1.33</ecNumber>
    </recommendedName>
</protein>
<dbReference type="Pfam" id="PF00590">
    <property type="entry name" value="TP_methylase"/>
    <property type="match status" value="1"/>
</dbReference>
<keyword evidence="5" id="KW-0169">Cobalamin biosynthesis</keyword>
<dbReference type="GO" id="GO:0008176">
    <property type="term" value="F:tRNA (guanine(46)-N7)-methyltransferase activity"/>
    <property type="evidence" value="ECO:0007669"/>
    <property type="project" value="UniProtKB-EC"/>
</dbReference>
<dbReference type="KEGG" id="dsf:UWK_03254"/>
<dbReference type="InterPro" id="IPR006365">
    <property type="entry name" value="Cbl_synth_CobL"/>
</dbReference>
<evidence type="ECO:0000256" key="7">
    <source>
        <dbReference type="ARBA" id="ARBA00022679"/>
    </source>
</evidence>
<comment type="catalytic activity">
    <reaction evidence="1">
        <text>guanosine(46) in tRNA + S-adenosyl-L-methionine = N(7)-methylguanosine(46) in tRNA + S-adenosyl-L-homocysteine</text>
        <dbReference type="Rhea" id="RHEA:42708"/>
        <dbReference type="Rhea" id="RHEA-COMP:10188"/>
        <dbReference type="Rhea" id="RHEA-COMP:10189"/>
        <dbReference type="ChEBI" id="CHEBI:57856"/>
        <dbReference type="ChEBI" id="CHEBI:59789"/>
        <dbReference type="ChEBI" id="CHEBI:74269"/>
        <dbReference type="ChEBI" id="CHEBI:74480"/>
        <dbReference type="EC" id="2.1.1.33"/>
    </reaction>
</comment>
<dbReference type="InterPro" id="IPR014008">
    <property type="entry name" value="Cbl_synth_MTase_CbiT"/>
</dbReference>
<evidence type="ECO:0000259" key="10">
    <source>
        <dbReference type="Pfam" id="PF00590"/>
    </source>
</evidence>
<dbReference type="GO" id="GO:0008276">
    <property type="term" value="F:protein methyltransferase activity"/>
    <property type="evidence" value="ECO:0007669"/>
    <property type="project" value="InterPro"/>
</dbReference>
<dbReference type="Gene3D" id="3.30.950.10">
    <property type="entry name" value="Methyltransferase, Cobalt-precorrin-4 Transmethylase, Domain 2"/>
    <property type="match status" value="1"/>
</dbReference>
<proteinExistence type="predicted"/>
<dbReference type="EC" id="2.1.1.33" evidence="4"/>
<keyword evidence="12" id="KW-1185">Reference proteome</keyword>
<dbReference type="CDD" id="cd11644">
    <property type="entry name" value="Precorrin-6Y-MT"/>
    <property type="match status" value="1"/>
</dbReference>
<dbReference type="PANTHER" id="PTHR43182">
    <property type="entry name" value="COBALT-PRECORRIN-6B C(15)-METHYLTRANSFERASE (DECARBOXYLATING)"/>
    <property type="match status" value="1"/>
</dbReference>
<evidence type="ECO:0000256" key="9">
    <source>
        <dbReference type="ARBA" id="ARBA00022694"/>
    </source>
</evidence>
<dbReference type="SUPFAM" id="SSF53790">
    <property type="entry name" value="Tetrapyrrole methylase"/>
    <property type="match status" value="1"/>
</dbReference>
<dbReference type="InterPro" id="IPR029063">
    <property type="entry name" value="SAM-dependent_MTases_sf"/>
</dbReference>
<dbReference type="SUPFAM" id="SSF53335">
    <property type="entry name" value="S-adenosyl-L-methionine-dependent methyltransferases"/>
    <property type="match status" value="1"/>
</dbReference>
<feature type="domain" description="Tetrapyrrole methylase" evidence="10">
    <location>
        <begin position="59"/>
        <end position="198"/>
    </location>
</feature>
<evidence type="ECO:0000256" key="4">
    <source>
        <dbReference type="ARBA" id="ARBA00011977"/>
    </source>
</evidence>
<dbReference type="InterPro" id="IPR012818">
    <property type="entry name" value="CbiE"/>
</dbReference>
<dbReference type="Pfam" id="PF02390">
    <property type="entry name" value="Methyltransf_4"/>
    <property type="match status" value="1"/>
</dbReference>
<dbReference type="EMBL" id="CP003985">
    <property type="protein sequence ID" value="AGF79781.1"/>
    <property type="molecule type" value="Genomic_DNA"/>
</dbReference>
<evidence type="ECO:0000313" key="12">
    <source>
        <dbReference type="Proteomes" id="UP000011721"/>
    </source>
</evidence>
<dbReference type="InterPro" id="IPR014776">
    <property type="entry name" value="4pyrrole_Mease_sub2"/>
</dbReference>
<dbReference type="PATRIC" id="fig|1167006.5.peg.3514"/>
<dbReference type="STRING" id="1167006.UWK_03254"/>
<keyword evidence="7 11" id="KW-0808">Transferase</keyword>
<evidence type="ECO:0000256" key="6">
    <source>
        <dbReference type="ARBA" id="ARBA00022603"/>
    </source>
</evidence>
<evidence type="ECO:0000313" key="11">
    <source>
        <dbReference type="EMBL" id="AGF79781.1"/>
    </source>
</evidence>
<evidence type="ECO:0000256" key="3">
    <source>
        <dbReference type="ARBA" id="ARBA00004953"/>
    </source>
</evidence>
<dbReference type="AlphaFoldDB" id="M1PTV4"/>
<dbReference type="InterPro" id="IPR050714">
    <property type="entry name" value="Cobalamin_biosynth_MTase"/>
</dbReference>
<comment type="function">
    <text evidence="2">Catalyzes the formation of N(7)-methylguanine at position 46 (m7G46) in tRNA.</text>
</comment>
<dbReference type="NCBIfam" id="TIGR02467">
    <property type="entry name" value="CbiE"/>
    <property type="match status" value="1"/>
</dbReference>
<comment type="pathway">
    <text evidence="3">Cofactor biosynthesis; adenosylcobalamin biosynthesis.</text>
</comment>
<dbReference type="InterPro" id="IPR035996">
    <property type="entry name" value="4pyrrol_Methylase_sf"/>
</dbReference>
<evidence type="ECO:0000256" key="1">
    <source>
        <dbReference type="ARBA" id="ARBA00000142"/>
    </source>
</evidence>
<accession>M1PTV4</accession>
<sequence>MGSVIHVFGMDGSSRDDSLMVSVLKKSVAVVSGRRLYDMINKQLQNHPLPQLIPVIPLADCIASMKDCLSEGDVVVLASGDPLFFGIGRRILESFPQYSIEIYPAVSSMQLAFARFGIPWDDAKFVSFHGRSSEQLGSRLLNYEKVLLLTDSVNSPNVIAEKLLRQYDREITDTVYCHVGENLGLQSEHLHSGELSEIAAKTFVEPNVMILQNSEVPNQKKILPLFGLQEKEISHSRGLLTKNEVRAAVIHALRLPRDGVLWDVGAGSGSVGLEVARLFPEVDVFSIEREEEQWKNIEDNIKKFRVLNMRLIKGDAPGSLKNLPSPDRVFIGGSGGNLQSILEYCVGQLLPGGIVVVNAVIAKTAALAPEILYTLGLDVEIKEIAVQRFNYPQVEAQRFNPIKIIVGSKSQQDW</sequence>
<dbReference type="InterPro" id="IPR003358">
    <property type="entry name" value="tRNA_(Gua-N-7)_MeTrfase_Trmb"/>
</dbReference>
<name>M1PTV4_DESSD</name>
<dbReference type="Proteomes" id="UP000011721">
    <property type="component" value="Chromosome"/>
</dbReference>
<evidence type="ECO:0000256" key="8">
    <source>
        <dbReference type="ARBA" id="ARBA00022691"/>
    </source>
</evidence>
<dbReference type="CDD" id="cd02440">
    <property type="entry name" value="AdoMet_MTases"/>
    <property type="match status" value="1"/>
</dbReference>
<organism evidence="11 12">
    <name type="scientific">Desulfocapsa sulfexigens (strain DSM 10523 / SB164P1)</name>
    <dbReference type="NCBI Taxonomy" id="1167006"/>
    <lineage>
        <taxon>Bacteria</taxon>
        <taxon>Pseudomonadati</taxon>
        <taxon>Thermodesulfobacteriota</taxon>
        <taxon>Desulfobulbia</taxon>
        <taxon>Desulfobulbales</taxon>
        <taxon>Desulfocapsaceae</taxon>
        <taxon>Desulfocapsa</taxon>
    </lineage>
</organism>
<dbReference type="HOGENOM" id="CLU_031955_1_2_7"/>
<dbReference type="eggNOG" id="COG2242">
    <property type="taxonomic scope" value="Bacteria"/>
</dbReference>
<keyword evidence="9" id="KW-0819">tRNA processing</keyword>
<dbReference type="OrthoDB" id="9787825at2"/>
<dbReference type="PIRSF" id="PIRSF036428">
    <property type="entry name" value="CobL"/>
    <property type="match status" value="1"/>
</dbReference>
<dbReference type="Gene3D" id="3.40.1010.10">
    <property type="entry name" value="Cobalt-precorrin-4 Transmethylase, Domain 1"/>
    <property type="match status" value="1"/>
</dbReference>
<gene>
    <name evidence="11" type="ordered locus">UWK_03254</name>
</gene>